<protein>
    <recommendedName>
        <fullName evidence="5">HTH lysR-type domain-containing protein</fullName>
    </recommendedName>
</protein>
<dbReference type="PANTHER" id="PTHR30346">
    <property type="entry name" value="TRANSCRIPTIONAL DUAL REGULATOR HCAR-RELATED"/>
    <property type="match status" value="1"/>
</dbReference>
<evidence type="ECO:0000256" key="1">
    <source>
        <dbReference type="ARBA" id="ARBA00009437"/>
    </source>
</evidence>
<keyword evidence="3" id="KW-0238">DNA-binding</keyword>
<evidence type="ECO:0000256" key="2">
    <source>
        <dbReference type="ARBA" id="ARBA00023015"/>
    </source>
</evidence>
<evidence type="ECO:0000256" key="3">
    <source>
        <dbReference type="ARBA" id="ARBA00023125"/>
    </source>
</evidence>
<dbReference type="Pfam" id="PF00126">
    <property type="entry name" value="HTH_1"/>
    <property type="match status" value="1"/>
</dbReference>
<dbReference type="InterPro" id="IPR036388">
    <property type="entry name" value="WH-like_DNA-bd_sf"/>
</dbReference>
<gene>
    <name evidence="6" type="ORF">ALP42_200133</name>
</gene>
<name>A0AB74BDV7_PSESS</name>
<evidence type="ECO:0000256" key="4">
    <source>
        <dbReference type="ARBA" id="ARBA00023163"/>
    </source>
</evidence>
<dbReference type="PANTHER" id="PTHR30346:SF0">
    <property type="entry name" value="HCA OPERON TRANSCRIPTIONAL ACTIVATOR HCAR"/>
    <property type="match status" value="1"/>
</dbReference>
<dbReference type="GO" id="GO:0003677">
    <property type="term" value="F:DNA binding"/>
    <property type="evidence" value="ECO:0007669"/>
    <property type="project" value="UniProtKB-KW"/>
</dbReference>
<dbReference type="GO" id="GO:0003700">
    <property type="term" value="F:DNA-binding transcription factor activity"/>
    <property type="evidence" value="ECO:0007669"/>
    <property type="project" value="InterPro"/>
</dbReference>
<accession>A0AB74BDV7</accession>
<comment type="similarity">
    <text evidence="1">Belongs to the LysR transcriptional regulatory family.</text>
</comment>
<comment type="caution">
    <text evidence="6">The sequence shown here is derived from an EMBL/GenBank/DDBJ whole genome shotgun (WGS) entry which is preliminary data.</text>
</comment>
<dbReference type="Proteomes" id="UP000268636">
    <property type="component" value="Unassembled WGS sequence"/>
</dbReference>
<evidence type="ECO:0000313" key="6">
    <source>
        <dbReference type="EMBL" id="RMT71271.1"/>
    </source>
</evidence>
<sequence>MELRHLRYFVTVAEHLSVSKAARHLHIVQPALSRQIRELEQDLGVDLFRRSSKGVELTPAGEQFIRDARAIMTDLQNARERVARCPDC</sequence>
<dbReference type="PRINTS" id="PR00039">
    <property type="entry name" value="HTHLYSR"/>
</dbReference>
<dbReference type="EMBL" id="RBTN01000266">
    <property type="protein sequence ID" value="RMT71271.1"/>
    <property type="molecule type" value="Genomic_DNA"/>
</dbReference>
<keyword evidence="4" id="KW-0804">Transcription</keyword>
<dbReference type="InterPro" id="IPR000847">
    <property type="entry name" value="LysR_HTH_N"/>
</dbReference>
<dbReference type="SUPFAM" id="SSF46785">
    <property type="entry name" value="Winged helix' DNA-binding domain"/>
    <property type="match status" value="1"/>
</dbReference>
<evidence type="ECO:0000259" key="5">
    <source>
        <dbReference type="PROSITE" id="PS50931"/>
    </source>
</evidence>
<keyword evidence="2" id="KW-0805">Transcription regulation</keyword>
<dbReference type="RefSeq" id="WP_259641435.1">
    <property type="nucleotide sequence ID" value="NZ_RBTN01000266.1"/>
</dbReference>
<dbReference type="Gene3D" id="1.10.10.10">
    <property type="entry name" value="Winged helix-like DNA-binding domain superfamily/Winged helix DNA-binding domain"/>
    <property type="match status" value="1"/>
</dbReference>
<evidence type="ECO:0000313" key="7">
    <source>
        <dbReference type="Proteomes" id="UP000268636"/>
    </source>
</evidence>
<reference evidence="6 7" key="1">
    <citation type="submission" date="2018-08" db="EMBL/GenBank/DDBJ databases">
        <title>Recombination of ecologically and evolutionarily significant loci maintains genetic cohesion in the Pseudomonas syringae species complex.</title>
        <authorList>
            <person name="Dillon M."/>
            <person name="Thakur S."/>
            <person name="Almeida R.N.D."/>
            <person name="Weir B.S."/>
            <person name="Guttman D.S."/>
        </authorList>
    </citation>
    <scope>NUCLEOTIDE SEQUENCE [LARGE SCALE GENOMIC DNA]</scope>
    <source>
        <strain evidence="6 7">ICMP 13786</strain>
    </source>
</reference>
<organism evidence="6 7">
    <name type="scientific">Pseudomonas savastanoi pv. nerii</name>
    <dbReference type="NCBI Taxonomy" id="360921"/>
    <lineage>
        <taxon>Bacteria</taxon>
        <taxon>Pseudomonadati</taxon>
        <taxon>Pseudomonadota</taxon>
        <taxon>Gammaproteobacteria</taxon>
        <taxon>Pseudomonadales</taxon>
        <taxon>Pseudomonadaceae</taxon>
        <taxon>Pseudomonas</taxon>
    </lineage>
</organism>
<proteinExistence type="inferred from homology"/>
<dbReference type="PROSITE" id="PS50931">
    <property type="entry name" value="HTH_LYSR"/>
    <property type="match status" value="1"/>
</dbReference>
<dbReference type="FunFam" id="1.10.10.10:FF:000001">
    <property type="entry name" value="LysR family transcriptional regulator"/>
    <property type="match status" value="1"/>
</dbReference>
<dbReference type="GO" id="GO:0032993">
    <property type="term" value="C:protein-DNA complex"/>
    <property type="evidence" value="ECO:0007669"/>
    <property type="project" value="TreeGrafter"/>
</dbReference>
<feature type="domain" description="HTH lysR-type" evidence="5">
    <location>
        <begin position="1"/>
        <end position="58"/>
    </location>
</feature>
<dbReference type="AlphaFoldDB" id="A0AB74BDV7"/>
<dbReference type="InterPro" id="IPR036390">
    <property type="entry name" value="WH_DNA-bd_sf"/>
</dbReference>